<sequence length="956" mass="107562">MACLHNSLRLLSRVIRYTGLALALALAPAIVSANNEGAVAWVLPGEEWKTLETDHFAVHFLSQHQPQAQRAATIAETQWPLLTQRLGWTPQDKIQMVLTDDFDASNGWATPDPFNQIRVFLSPPDGGTTLEAYDDWLNLLITHELTHIIHLDMARGFPASVRKVLGRNPLTFPHAYQPGFLIEGLAVYTETDHQLGLGRGQSKGYDMQMRMEVLNGIDDLNQVTISLRDWPLGKHYLYGAYYYQFLTETYGEEKLRQYMALYSRNIVPFVFLNPDVKKVYGKSYPALWNEFKGWLEQKFEPQITALSAQDTTALQTVSNEGYTLDASASDGRNYYYLRRNGDDRQAIVRISPDGKQQTLAQLQGATSLAVNPRGQLLYTRLTSRADGRFWSDIFTLENGREKRLTEASRYREVQWLNAGLNQPQRLIAKRLQDGISQLDLLSENGELLRTLWQGSLDDVLGEYTVAADGKTLVATVKRKNQGWNLELFDITTGQWQALTNSKAIETGPQFINPHTLIYAADYDQTYNIYQLDLNSRQVTQLSHLMGGALAPQWVDGKVFIQNYNARGYQHSLIKPGQPVAQFALDETQGQYNYPDPYQQPVSHSEGRDYSPWPTLSPTRWMPLFGGDDHATLAGAAIDGADALLRHSYIASYSYDFDNDLNAGSLQYFYDNKWQFSALREHSYREHDINGEQRLQIRRSDVLELARINLLHAFENRLQFSVGIHSDQEKDLTGNNDNPAYVQMLPATKEGLFGARLDFSNAEAYLNTPGYSWGHNAALIWETNNVIDSDYDGEVINLNWSAYADLPGSSVLAFNTANAYASGQSKPFTLGGNDLQFSDTLFGRDSWALRGYDDAVRAGTRLNVNTLEWRTQLSSIERNLGVLPVGLGNVGANLFIDHGAAWQEGQSSDYLTSAGVELSTDLVVFYAMPLPVRLGYAHGFDQHAGKDEVYLTVGYQF</sequence>
<organism evidence="2 3">
    <name type="scientific">Bacterioplanoides pacificum</name>
    <dbReference type="NCBI Taxonomy" id="1171596"/>
    <lineage>
        <taxon>Bacteria</taxon>
        <taxon>Pseudomonadati</taxon>
        <taxon>Pseudomonadota</taxon>
        <taxon>Gammaproteobacteria</taxon>
        <taxon>Oceanospirillales</taxon>
        <taxon>Oceanospirillaceae</taxon>
        <taxon>Bacterioplanoides</taxon>
    </lineage>
</organism>
<dbReference type="Proteomes" id="UP001595722">
    <property type="component" value="Unassembled WGS sequence"/>
</dbReference>
<reference evidence="3" key="1">
    <citation type="journal article" date="2019" name="Int. J. Syst. Evol. Microbiol.">
        <title>The Global Catalogue of Microorganisms (GCM) 10K type strain sequencing project: providing services to taxonomists for standard genome sequencing and annotation.</title>
        <authorList>
            <consortium name="The Broad Institute Genomics Platform"/>
            <consortium name="The Broad Institute Genome Sequencing Center for Infectious Disease"/>
            <person name="Wu L."/>
            <person name="Ma J."/>
        </authorList>
    </citation>
    <scope>NUCLEOTIDE SEQUENCE [LARGE SCALE GENOMIC DNA]</scope>
    <source>
        <strain evidence="3">KCTC 42424</strain>
    </source>
</reference>
<feature type="chain" id="PRO_5045926978" description="Bacterial surface antigen (D15) domain-containing protein" evidence="1">
    <location>
        <begin position="34"/>
        <end position="956"/>
    </location>
</feature>
<accession>A0ABV7VSJ1</accession>
<keyword evidence="3" id="KW-1185">Reference proteome</keyword>
<dbReference type="RefSeq" id="WP_376866466.1">
    <property type="nucleotide sequence ID" value="NZ_JBHRYB010000008.1"/>
</dbReference>
<dbReference type="EMBL" id="JBHRYB010000008">
    <property type="protein sequence ID" value="MFC3680490.1"/>
    <property type="molecule type" value="Genomic_DNA"/>
</dbReference>
<evidence type="ECO:0008006" key="4">
    <source>
        <dbReference type="Google" id="ProtNLM"/>
    </source>
</evidence>
<protein>
    <recommendedName>
        <fullName evidence="4">Bacterial surface antigen (D15) domain-containing protein</fullName>
    </recommendedName>
</protein>
<dbReference type="InterPro" id="IPR011042">
    <property type="entry name" value="6-blade_b-propeller_TolB-like"/>
</dbReference>
<dbReference type="SUPFAM" id="SSF82171">
    <property type="entry name" value="DPP6 N-terminal domain-like"/>
    <property type="match status" value="1"/>
</dbReference>
<gene>
    <name evidence="2" type="ORF">ACFOMG_10320</name>
</gene>
<keyword evidence="1" id="KW-0732">Signal</keyword>
<name>A0ABV7VSJ1_9GAMM</name>
<evidence type="ECO:0000313" key="3">
    <source>
        <dbReference type="Proteomes" id="UP001595722"/>
    </source>
</evidence>
<dbReference type="Gene3D" id="2.120.10.30">
    <property type="entry name" value="TolB, C-terminal domain"/>
    <property type="match status" value="1"/>
</dbReference>
<feature type="signal peptide" evidence="1">
    <location>
        <begin position="1"/>
        <end position="33"/>
    </location>
</feature>
<comment type="caution">
    <text evidence="2">The sequence shown here is derived from an EMBL/GenBank/DDBJ whole genome shotgun (WGS) entry which is preliminary data.</text>
</comment>
<dbReference type="Gene3D" id="2.40.160.50">
    <property type="entry name" value="membrane protein fhac: a member of the omp85/tpsb transporter family"/>
    <property type="match status" value="1"/>
</dbReference>
<proteinExistence type="predicted"/>
<evidence type="ECO:0000256" key="1">
    <source>
        <dbReference type="SAM" id="SignalP"/>
    </source>
</evidence>
<evidence type="ECO:0000313" key="2">
    <source>
        <dbReference type="EMBL" id="MFC3680490.1"/>
    </source>
</evidence>